<dbReference type="InterPro" id="IPR000276">
    <property type="entry name" value="GPCR_Rhodpsn"/>
</dbReference>
<evidence type="ECO:0000313" key="14">
    <source>
        <dbReference type="Proteomes" id="UP000828390"/>
    </source>
</evidence>
<dbReference type="GO" id="GO:0071880">
    <property type="term" value="P:adenylate cyclase-activating adrenergic receptor signaling pathway"/>
    <property type="evidence" value="ECO:0007669"/>
    <property type="project" value="TreeGrafter"/>
</dbReference>
<dbReference type="Gene3D" id="1.20.1070.10">
    <property type="entry name" value="Rhodopsin 7-helix transmembrane proteins"/>
    <property type="match status" value="1"/>
</dbReference>
<reference evidence="13" key="1">
    <citation type="journal article" date="2019" name="bioRxiv">
        <title>The Genome of the Zebra Mussel, Dreissena polymorpha: A Resource for Invasive Species Research.</title>
        <authorList>
            <person name="McCartney M.A."/>
            <person name="Auch B."/>
            <person name="Kono T."/>
            <person name="Mallez S."/>
            <person name="Zhang Y."/>
            <person name="Obille A."/>
            <person name="Becker A."/>
            <person name="Abrahante J.E."/>
            <person name="Garbe J."/>
            <person name="Badalamenti J.P."/>
            <person name="Herman A."/>
            <person name="Mangelson H."/>
            <person name="Liachko I."/>
            <person name="Sullivan S."/>
            <person name="Sone E.D."/>
            <person name="Koren S."/>
            <person name="Silverstein K.A.T."/>
            <person name="Beckman K.B."/>
            <person name="Gohl D.M."/>
        </authorList>
    </citation>
    <scope>NUCLEOTIDE SEQUENCE</scope>
    <source>
        <strain evidence="13">Duluth1</strain>
        <tissue evidence="13">Whole animal</tissue>
    </source>
</reference>
<evidence type="ECO:0000256" key="5">
    <source>
        <dbReference type="ARBA" id="ARBA00023040"/>
    </source>
</evidence>
<feature type="transmembrane region" description="Helical" evidence="11">
    <location>
        <begin position="133"/>
        <end position="153"/>
    </location>
</feature>
<dbReference type="GO" id="GO:0004993">
    <property type="term" value="F:G protein-coupled serotonin receptor activity"/>
    <property type="evidence" value="ECO:0007669"/>
    <property type="project" value="UniProtKB-ARBA"/>
</dbReference>
<feature type="transmembrane region" description="Helical" evidence="11">
    <location>
        <begin position="94"/>
        <end position="113"/>
    </location>
</feature>
<evidence type="ECO:0000259" key="12">
    <source>
        <dbReference type="PROSITE" id="PS50262"/>
    </source>
</evidence>
<evidence type="ECO:0000256" key="4">
    <source>
        <dbReference type="ARBA" id="ARBA00022989"/>
    </source>
</evidence>
<evidence type="ECO:0000313" key="13">
    <source>
        <dbReference type="EMBL" id="KAH3785739.1"/>
    </source>
</evidence>
<feature type="transmembrane region" description="Helical" evidence="11">
    <location>
        <begin position="214"/>
        <end position="238"/>
    </location>
</feature>
<dbReference type="Proteomes" id="UP000828390">
    <property type="component" value="Unassembled WGS sequence"/>
</dbReference>
<comment type="similarity">
    <text evidence="10">Belongs to the G-protein coupled receptor 1 family.</text>
</comment>
<keyword evidence="9 10" id="KW-0807">Transducer</keyword>
<evidence type="ECO:0000256" key="6">
    <source>
        <dbReference type="ARBA" id="ARBA00023136"/>
    </source>
</evidence>
<dbReference type="GO" id="GO:0005886">
    <property type="term" value="C:plasma membrane"/>
    <property type="evidence" value="ECO:0007669"/>
    <property type="project" value="UniProtKB-SubCell"/>
</dbReference>
<dbReference type="InterPro" id="IPR000995">
    <property type="entry name" value="Musac_Ach_rcpt"/>
</dbReference>
<dbReference type="PANTHER" id="PTHR24248:SF199">
    <property type="entry name" value="IP13425P-RELATED"/>
    <property type="match status" value="1"/>
</dbReference>
<sequence length="472" mass="52998">MESSAGSIDLDIHSTNLSNSSEYITVNTTARTLANVSDVSNGTLNLPPPNPYDLWQQIIIAILLGILIIGTIVGNSLVCIAVAIVKRLQSPSNLLIVSLAVSDVLVAALVMPFGAVTEIHGYWIFNDGFCDFFTSADVILCTASILNLCMISIDRYFVITRPFQYALKRTPTRMAIMIAAVWLLSVLISIPPFFGWKSKRPAYACFISQEIGYQIYATVGAFYMPLIVMIVIYFRIWLVSSRIVQKEKKSKMGSIDRGNETINMSAKSSRSSGQSDHSNMTNGNVIRNGYGEHDDVTSEMLPPSKPVKRRFTLKSLVTRHTAKSNSPHSRERKATKTLGIIMGGFTLCWLPFFIVAVIRPFVGEHAIPIQLISCLTWLGYGNSFMNPLIYARFNREFRTPFREIICFRCRGINVRLRSESYVEQYGPDQIYHRDRDRDSLKPPRDSIVRYNSHGHTVVQIGNGRNGMRDTKI</sequence>
<dbReference type="PRINTS" id="PR00237">
    <property type="entry name" value="GPCRRHODOPSN"/>
</dbReference>
<reference evidence="13" key="2">
    <citation type="submission" date="2020-11" db="EMBL/GenBank/DDBJ databases">
        <authorList>
            <person name="McCartney M.A."/>
            <person name="Auch B."/>
            <person name="Kono T."/>
            <person name="Mallez S."/>
            <person name="Becker A."/>
            <person name="Gohl D.M."/>
            <person name="Silverstein K.A.T."/>
            <person name="Koren S."/>
            <person name="Bechman K.B."/>
            <person name="Herman A."/>
            <person name="Abrahante J.E."/>
            <person name="Garbe J."/>
        </authorList>
    </citation>
    <scope>NUCLEOTIDE SEQUENCE</scope>
    <source>
        <strain evidence="13">Duluth1</strain>
        <tissue evidence="13">Whole animal</tissue>
    </source>
</reference>
<evidence type="ECO:0000256" key="7">
    <source>
        <dbReference type="ARBA" id="ARBA00023157"/>
    </source>
</evidence>
<dbReference type="InterPro" id="IPR017452">
    <property type="entry name" value="GPCR_Rhodpsn_7TM"/>
</dbReference>
<accession>A0A9D4ERW6</accession>
<dbReference type="CDD" id="cd15329">
    <property type="entry name" value="7tmA_5-HT7"/>
    <property type="match status" value="1"/>
</dbReference>
<feature type="transmembrane region" description="Helical" evidence="11">
    <location>
        <begin position="174"/>
        <end position="194"/>
    </location>
</feature>
<feature type="transmembrane region" description="Helical" evidence="11">
    <location>
        <begin position="367"/>
        <end position="389"/>
    </location>
</feature>
<dbReference type="GO" id="GO:0016907">
    <property type="term" value="F:G protein-coupled acetylcholine receptor activity"/>
    <property type="evidence" value="ECO:0007669"/>
    <property type="project" value="InterPro"/>
</dbReference>
<dbReference type="PRINTS" id="PR00243">
    <property type="entry name" value="MUSCARINICR"/>
</dbReference>
<feature type="transmembrane region" description="Helical" evidence="11">
    <location>
        <begin position="338"/>
        <end position="361"/>
    </location>
</feature>
<dbReference type="SMART" id="SM01381">
    <property type="entry name" value="7TM_GPCR_Srsx"/>
    <property type="match status" value="1"/>
</dbReference>
<evidence type="ECO:0000256" key="3">
    <source>
        <dbReference type="ARBA" id="ARBA00022692"/>
    </source>
</evidence>
<comment type="subcellular location">
    <subcellularLocation>
        <location evidence="1">Cell membrane</location>
        <topology evidence="1">Multi-pass membrane protein</topology>
    </subcellularLocation>
</comment>
<evidence type="ECO:0000256" key="10">
    <source>
        <dbReference type="RuleBase" id="RU000688"/>
    </source>
</evidence>
<organism evidence="13 14">
    <name type="scientific">Dreissena polymorpha</name>
    <name type="common">Zebra mussel</name>
    <name type="synonym">Mytilus polymorpha</name>
    <dbReference type="NCBI Taxonomy" id="45954"/>
    <lineage>
        <taxon>Eukaryota</taxon>
        <taxon>Metazoa</taxon>
        <taxon>Spiralia</taxon>
        <taxon>Lophotrochozoa</taxon>
        <taxon>Mollusca</taxon>
        <taxon>Bivalvia</taxon>
        <taxon>Autobranchia</taxon>
        <taxon>Heteroconchia</taxon>
        <taxon>Euheterodonta</taxon>
        <taxon>Imparidentia</taxon>
        <taxon>Neoheterodontei</taxon>
        <taxon>Myida</taxon>
        <taxon>Dreissenoidea</taxon>
        <taxon>Dreissenidae</taxon>
        <taxon>Dreissena</taxon>
    </lineage>
</organism>
<dbReference type="AlphaFoldDB" id="A0A9D4ERW6"/>
<keyword evidence="4 11" id="KW-1133">Transmembrane helix</keyword>
<keyword evidence="2" id="KW-1003">Cell membrane</keyword>
<dbReference type="EMBL" id="JAIWYP010000008">
    <property type="protein sequence ID" value="KAH3785739.1"/>
    <property type="molecule type" value="Genomic_DNA"/>
</dbReference>
<keyword evidence="7" id="KW-1015">Disulfide bond</keyword>
<evidence type="ECO:0000256" key="8">
    <source>
        <dbReference type="ARBA" id="ARBA00023170"/>
    </source>
</evidence>
<dbReference type="SUPFAM" id="SSF81321">
    <property type="entry name" value="Family A G protein-coupled receptor-like"/>
    <property type="match status" value="1"/>
</dbReference>
<comment type="caution">
    <text evidence="13">The sequence shown here is derived from an EMBL/GenBank/DDBJ whole genome shotgun (WGS) entry which is preliminary data.</text>
</comment>
<keyword evidence="14" id="KW-1185">Reference proteome</keyword>
<dbReference type="PROSITE" id="PS00237">
    <property type="entry name" value="G_PROTEIN_RECEP_F1_1"/>
    <property type="match status" value="1"/>
</dbReference>
<dbReference type="Pfam" id="PF00001">
    <property type="entry name" value="7tm_1"/>
    <property type="match status" value="1"/>
</dbReference>
<keyword evidence="8 10" id="KW-0675">Receptor</keyword>
<dbReference type="GO" id="GO:0045202">
    <property type="term" value="C:synapse"/>
    <property type="evidence" value="ECO:0007669"/>
    <property type="project" value="GOC"/>
</dbReference>
<name>A0A9D4ERW6_DREPO</name>
<dbReference type="PANTHER" id="PTHR24248">
    <property type="entry name" value="ADRENERGIC RECEPTOR-RELATED G-PROTEIN COUPLED RECEPTOR"/>
    <property type="match status" value="1"/>
</dbReference>
<keyword evidence="6 11" id="KW-0472">Membrane</keyword>
<protein>
    <recommendedName>
        <fullName evidence="12">G-protein coupled receptors family 1 profile domain-containing protein</fullName>
    </recommendedName>
</protein>
<keyword evidence="5 10" id="KW-0297">G-protein coupled receptor</keyword>
<evidence type="ECO:0000256" key="1">
    <source>
        <dbReference type="ARBA" id="ARBA00004651"/>
    </source>
</evidence>
<keyword evidence="3 10" id="KW-0812">Transmembrane</keyword>
<dbReference type="PROSITE" id="PS50262">
    <property type="entry name" value="G_PROTEIN_RECEP_F1_2"/>
    <property type="match status" value="1"/>
</dbReference>
<feature type="domain" description="G-protein coupled receptors family 1 profile" evidence="12">
    <location>
        <begin position="74"/>
        <end position="390"/>
    </location>
</feature>
<evidence type="ECO:0000256" key="9">
    <source>
        <dbReference type="ARBA" id="ARBA00023224"/>
    </source>
</evidence>
<feature type="transmembrane region" description="Helical" evidence="11">
    <location>
        <begin position="54"/>
        <end position="82"/>
    </location>
</feature>
<proteinExistence type="inferred from homology"/>
<dbReference type="GO" id="GO:0043410">
    <property type="term" value="P:positive regulation of MAPK cascade"/>
    <property type="evidence" value="ECO:0007669"/>
    <property type="project" value="TreeGrafter"/>
</dbReference>
<evidence type="ECO:0000256" key="11">
    <source>
        <dbReference type="SAM" id="Phobius"/>
    </source>
</evidence>
<evidence type="ECO:0000256" key="2">
    <source>
        <dbReference type="ARBA" id="ARBA00022475"/>
    </source>
</evidence>
<dbReference type="OrthoDB" id="5951059at2759"/>
<gene>
    <name evidence="13" type="ORF">DPMN_163832</name>
</gene>